<feature type="transmembrane region" description="Helical" evidence="2">
    <location>
        <begin position="65"/>
        <end position="89"/>
    </location>
</feature>
<evidence type="ECO:0000313" key="4">
    <source>
        <dbReference type="Proteomes" id="UP000077671"/>
    </source>
</evidence>
<evidence type="ECO:0000313" key="3">
    <source>
        <dbReference type="EMBL" id="KAE8240861.1"/>
    </source>
</evidence>
<evidence type="ECO:0000256" key="1">
    <source>
        <dbReference type="SAM" id="MobiDB-lite"/>
    </source>
</evidence>
<dbReference type="Proteomes" id="UP000077671">
    <property type="component" value="Unassembled WGS sequence"/>
</dbReference>
<feature type="region of interest" description="Disordered" evidence="1">
    <location>
        <begin position="1"/>
        <end position="53"/>
    </location>
</feature>
<comment type="caution">
    <text evidence="3">The sequence shown here is derived from an EMBL/GenBank/DDBJ whole genome shotgun (WGS) entry which is preliminary data.</text>
</comment>
<evidence type="ECO:0000256" key="2">
    <source>
        <dbReference type="SAM" id="Phobius"/>
    </source>
</evidence>
<accession>A0A8T8SIS7</accession>
<keyword evidence="2" id="KW-0812">Transmembrane</keyword>
<dbReference type="AlphaFoldDB" id="A0A8T8SIS7"/>
<proteinExistence type="predicted"/>
<keyword evidence="2" id="KW-0472">Membrane</keyword>
<dbReference type="EMBL" id="LWDD02002401">
    <property type="protein sequence ID" value="KAE8240861.1"/>
    <property type="molecule type" value="Genomic_DNA"/>
</dbReference>
<keyword evidence="2" id="KW-1133">Transmembrane helix</keyword>
<gene>
    <name evidence="3" type="ORF">A4X03_0g8286</name>
</gene>
<reference evidence="3" key="2">
    <citation type="journal article" date="2019" name="IMA Fungus">
        <title>Genome sequencing and comparison of five Tilletia species to identify candidate genes for the detection of regulated species infecting wheat.</title>
        <authorList>
            <person name="Nguyen H.D.T."/>
            <person name="Sultana T."/>
            <person name="Kesanakurti P."/>
            <person name="Hambleton S."/>
        </authorList>
    </citation>
    <scope>NUCLEOTIDE SEQUENCE</scope>
    <source>
        <strain evidence="3">DAOMC 238032</strain>
    </source>
</reference>
<reference evidence="3" key="1">
    <citation type="submission" date="2016-04" db="EMBL/GenBank/DDBJ databases">
        <authorList>
            <person name="Nguyen H.D."/>
            <person name="Kesanakurti P."/>
            <person name="Cullis J."/>
            <person name="Levesque C.A."/>
            <person name="Hambleton S."/>
        </authorList>
    </citation>
    <scope>NUCLEOTIDE SEQUENCE</scope>
    <source>
        <strain evidence="3">DAOMC 238032</strain>
    </source>
</reference>
<name>A0A8T8SIS7_9BASI</name>
<protein>
    <submittedName>
        <fullName evidence="3">Uncharacterized protein</fullName>
    </submittedName>
</protein>
<sequence length="95" mass="9749">MVHHSQLDAGRGSLECRNGRDRLRAQASQNGDGDGGASVDQSQPARKGGHHKSALGGWIGSMASIAAHPMVLVLILAVNVLTIGTLAAGSNLRLS</sequence>
<organism evidence="3 4">
    <name type="scientific">Tilletia caries</name>
    <name type="common">wheat bunt fungus</name>
    <dbReference type="NCBI Taxonomy" id="13290"/>
    <lineage>
        <taxon>Eukaryota</taxon>
        <taxon>Fungi</taxon>
        <taxon>Dikarya</taxon>
        <taxon>Basidiomycota</taxon>
        <taxon>Ustilaginomycotina</taxon>
        <taxon>Exobasidiomycetes</taxon>
        <taxon>Tilletiales</taxon>
        <taxon>Tilletiaceae</taxon>
        <taxon>Tilletia</taxon>
    </lineage>
</organism>